<feature type="compositionally biased region" description="Polar residues" evidence="16">
    <location>
        <begin position="239"/>
        <end position="252"/>
    </location>
</feature>
<evidence type="ECO:0000256" key="9">
    <source>
        <dbReference type="ARBA" id="ARBA00022763"/>
    </source>
</evidence>
<feature type="compositionally biased region" description="Low complexity" evidence="16">
    <location>
        <begin position="550"/>
        <end position="563"/>
    </location>
</feature>
<dbReference type="AlphaFoldDB" id="A0A9P5Q4X1"/>
<keyword evidence="19" id="KW-1185">Reference proteome</keyword>
<sequence length="987" mass="100462">MASYKSAIHQPSSTSNSPRPAAHPETKMKDFKDKARQLQEFFPSWSHDDLHSLLVEVNGDVEEAATRISDGKAEQWGSVSRKKDKKAVSTGPVSRGDSRGTRGGFGGGRGGGRGGAVHARGGGGAGRPRGAATGGRGGSTANGHTSRTASPAIGQHVEPIDATSSDTPPTWAEPPKAEEETTKPSVLTTESIPHKPTPSKVPATSKLSWAQIAKPQEKPTPQQSAPESAPAPPPEPEPMTNTGWEDPTTVQTPLFDEEPSVPAPAPEEPVREPEPEPIPAPVEPAEPEPVASVPAAPPTPTPSTPSKIPARPAPISNRTSARYSNYAKIASDQGGVVMPPTPSSIGANLSTSFGSFGLKSAGVEKVGMQFGSLGLEDESESDAPAKELEASTEPPLAAPSSSTSLGSGLYQSSSSQPIQTSTSQPVIPSSSATASPAQTLQQAAAPSQPLSQLPQQLQQQAAAAVQAQAQTLPSSSSSLYAQHGLPTHIDPASPPLQSQPQQQSQQQQQQQQGYLRQNDQSPYAAGVSSGFNHTSTPPQSQTQDNGYGSFGASLGGSQSLASQGLGGITQGLSMGQGQGALAGMGGLGGAALGGQGLSHQQQQASLSAFDNYGYEGGQRSFYDSYQPNTFGGRNVLSHEDLKGGLASQQQASTAQTPSTSSGTPTTSQSSAQSAQSPATSVSPSAQGQPQPGQGGPAPGYHPAAPVPTYYYQPFPHQNSYYSAAAMGAPSNYGYSVGGMGGMGAVGVGVPQPYPGMSGMNVNVGKYPTMYPGPPGSASPAGKPSHTPGMGVVGHGHGSVLGHGGIGVQPQNYGGGLYAQQQGYDDYSHHTAQHHQQQNHQQHHTSHGLGIGQDYKQLYGGGQGGLQGYTGSAGVGGSGAARGSPETSYKPYAGKDVGVGGVSGVARGNVQQQGQGQGQSGGQGQGQGGQGAPQGGQGFYGGAARFGGGVGGGNGGVGGGGAPQQYPQGQNDAGYYYQQQRQQQQYWQ</sequence>
<keyword evidence="12" id="KW-0779">Telomere</keyword>
<evidence type="ECO:0000256" key="14">
    <source>
        <dbReference type="ARBA" id="ARBA00023204"/>
    </source>
</evidence>
<dbReference type="PANTHER" id="PTHR16308:SF13">
    <property type="entry name" value="PROTEIN LINGERER"/>
    <property type="match status" value="1"/>
</dbReference>
<evidence type="ECO:0000256" key="6">
    <source>
        <dbReference type="ARBA" id="ARBA00022454"/>
    </source>
</evidence>
<gene>
    <name evidence="18" type="ORF">BDP27DRAFT_1444079</name>
</gene>
<keyword evidence="10" id="KW-0833">Ubl conjugation pathway</keyword>
<dbReference type="GO" id="GO:0006281">
    <property type="term" value="P:DNA repair"/>
    <property type="evidence" value="ECO:0007669"/>
    <property type="project" value="UniProtKB-KW"/>
</dbReference>
<dbReference type="Pfam" id="PF02845">
    <property type="entry name" value="CUE"/>
    <property type="match status" value="1"/>
</dbReference>
<evidence type="ECO:0000256" key="15">
    <source>
        <dbReference type="ARBA" id="ARBA00023242"/>
    </source>
</evidence>
<dbReference type="EMBL" id="JADNRY010000012">
    <property type="protein sequence ID" value="KAF9074662.1"/>
    <property type="molecule type" value="Genomic_DNA"/>
</dbReference>
<comment type="similarity">
    <text evidence="4">Belongs to the DEF1 family.</text>
</comment>
<evidence type="ECO:0000256" key="5">
    <source>
        <dbReference type="ARBA" id="ARBA00020536"/>
    </source>
</evidence>
<keyword evidence="9" id="KW-0227">DNA damage</keyword>
<feature type="region of interest" description="Disordered" evidence="16">
    <location>
        <begin position="66"/>
        <end position="321"/>
    </location>
</feature>
<feature type="compositionally biased region" description="Low complexity" evidence="16">
    <location>
        <begin position="391"/>
        <end position="473"/>
    </location>
</feature>
<feature type="compositionally biased region" description="Low complexity" evidence="16">
    <location>
        <begin position="495"/>
        <end position="512"/>
    </location>
</feature>
<evidence type="ECO:0000313" key="19">
    <source>
        <dbReference type="Proteomes" id="UP000772434"/>
    </source>
</evidence>
<dbReference type="GO" id="GO:0005737">
    <property type="term" value="C:cytoplasm"/>
    <property type="evidence" value="ECO:0007669"/>
    <property type="project" value="UniProtKB-SubCell"/>
</dbReference>
<evidence type="ECO:0000256" key="16">
    <source>
        <dbReference type="SAM" id="MobiDB-lite"/>
    </source>
</evidence>
<feature type="region of interest" description="Disordered" evidence="16">
    <location>
        <begin position="372"/>
        <end position="563"/>
    </location>
</feature>
<dbReference type="PROSITE" id="PS51140">
    <property type="entry name" value="CUE"/>
    <property type="match status" value="1"/>
</dbReference>
<organism evidence="18 19">
    <name type="scientific">Rhodocollybia butyracea</name>
    <dbReference type="NCBI Taxonomy" id="206335"/>
    <lineage>
        <taxon>Eukaryota</taxon>
        <taxon>Fungi</taxon>
        <taxon>Dikarya</taxon>
        <taxon>Basidiomycota</taxon>
        <taxon>Agaricomycotina</taxon>
        <taxon>Agaricomycetes</taxon>
        <taxon>Agaricomycetidae</taxon>
        <taxon>Agaricales</taxon>
        <taxon>Marasmiineae</taxon>
        <taxon>Omphalotaceae</taxon>
        <taxon>Rhodocollybia</taxon>
    </lineage>
</organism>
<feature type="compositionally biased region" description="Gly residues" evidence="16">
    <location>
        <begin position="914"/>
        <end position="961"/>
    </location>
</feature>
<reference evidence="18" key="1">
    <citation type="submission" date="2020-11" db="EMBL/GenBank/DDBJ databases">
        <authorList>
            <consortium name="DOE Joint Genome Institute"/>
            <person name="Ahrendt S."/>
            <person name="Riley R."/>
            <person name="Andreopoulos W."/>
            <person name="Labutti K."/>
            <person name="Pangilinan J."/>
            <person name="Ruiz-Duenas F.J."/>
            <person name="Barrasa J.M."/>
            <person name="Sanchez-Garcia M."/>
            <person name="Camarero S."/>
            <person name="Miyauchi S."/>
            <person name="Serrano A."/>
            <person name="Linde D."/>
            <person name="Babiker R."/>
            <person name="Drula E."/>
            <person name="Ayuso-Fernandez I."/>
            <person name="Pacheco R."/>
            <person name="Padilla G."/>
            <person name="Ferreira P."/>
            <person name="Barriuso J."/>
            <person name="Kellner H."/>
            <person name="Castanera R."/>
            <person name="Alfaro M."/>
            <person name="Ramirez L."/>
            <person name="Pisabarro A.G."/>
            <person name="Kuo A."/>
            <person name="Tritt A."/>
            <person name="Lipzen A."/>
            <person name="He G."/>
            <person name="Yan M."/>
            <person name="Ng V."/>
            <person name="Cullen D."/>
            <person name="Martin F."/>
            <person name="Rosso M.-N."/>
            <person name="Henrissat B."/>
            <person name="Hibbett D."/>
            <person name="Martinez A.T."/>
            <person name="Grigoriev I.V."/>
        </authorList>
    </citation>
    <scope>NUCLEOTIDE SEQUENCE</scope>
    <source>
        <strain evidence="18">AH 40177</strain>
    </source>
</reference>
<accession>A0A9P5Q4X1</accession>
<feature type="region of interest" description="Disordered" evidence="16">
    <location>
        <begin position="644"/>
        <end position="701"/>
    </location>
</feature>
<dbReference type="GO" id="GO:0003677">
    <property type="term" value="F:DNA binding"/>
    <property type="evidence" value="ECO:0007669"/>
    <property type="project" value="UniProtKB-KW"/>
</dbReference>
<keyword evidence="6" id="KW-0158">Chromosome</keyword>
<evidence type="ECO:0000256" key="4">
    <source>
        <dbReference type="ARBA" id="ARBA00005491"/>
    </source>
</evidence>
<evidence type="ECO:0000256" key="2">
    <source>
        <dbReference type="ARBA" id="ARBA00004496"/>
    </source>
</evidence>
<dbReference type="GO" id="GO:0005634">
    <property type="term" value="C:nucleus"/>
    <property type="evidence" value="ECO:0007669"/>
    <property type="project" value="UniProtKB-SubCell"/>
</dbReference>
<feature type="region of interest" description="Disordered" evidence="16">
    <location>
        <begin position="873"/>
        <end position="894"/>
    </location>
</feature>
<dbReference type="PRINTS" id="PR01217">
    <property type="entry name" value="PRICHEXTENSN"/>
</dbReference>
<dbReference type="Proteomes" id="UP000772434">
    <property type="component" value="Unassembled WGS sequence"/>
</dbReference>
<keyword evidence="7" id="KW-0963">Cytoplasm</keyword>
<feature type="domain" description="CUE" evidence="17">
    <location>
        <begin position="30"/>
        <end position="73"/>
    </location>
</feature>
<comment type="caution">
    <text evidence="18">The sequence shown here is derived from an EMBL/GenBank/DDBJ whole genome shotgun (WGS) entry which is preliminary data.</text>
</comment>
<feature type="compositionally biased region" description="Polar residues" evidence="16">
    <location>
        <begin position="529"/>
        <end position="546"/>
    </location>
</feature>
<evidence type="ECO:0000256" key="7">
    <source>
        <dbReference type="ARBA" id="ARBA00022490"/>
    </source>
</evidence>
<evidence type="ECO:0000256" key="13">
    <source>
        <dbReference type="ARBA" id="ARBA00023125"/>
    </source>
</evidence>
<evidence type="ECO:0000256" key="12">
    <source>
        <dbReference type="ARBA" id="ARBA00022895"/>
    </source>
</evidence>
<feature type="region of interest" description="Disordered" evidence="16">
    <location>
        <begin position="910"/>
        <end position="987"/>
    </location>
</feature>
<dbReference type="PANTHER" id="PTHR16308">
    <property type="entry name" value="UBIQUITIN ASSOCIATED PROTEIN 2-LIKE/LINGERER"/>
    <property type="match status" value="1"/>
</dbReference>
<evidence type="ECO:0000256" key="11">
    <source>
        <dbReference type="ARBA" id="ARBA00022843"/>
    </source>
</evidence>
<keyword evidence="13" id="KW-0238">DNA-binding</keyword>
<feature type="compositionally biased region" description="Gly residues" evidence="16">
    <location>
        <begin position="101"/>
        <end position="140"/>
    </location>
</feature>
<dbReference type="CDD" id="cd14368">
    <property type="entry name" value="CUE_DEF1_like"/>
    <property type="match status" value="1"/>
</dbReference>
<evidence type="ECO:0000259" key="17">
    <source>
        <dbReference type="PROSITE" id="PS51140"/>
    </source>
</evidence>
<dbReference type="OrthoDB" id="5396806at2759"/>
<evidence type="ECO:0000256" key="8">
    <source>
        <dbReference type="ARBA" id="ARBA00022553"/>
    </source>
</evidence>
<dbReference type="GO" id="GO:0000781">
    <property type="term" value="C:chromosome, telomeric region"/>
    <property type="evidence" value="ECO:0007669"/>
    <property type="project" value="UniProtKB-SubCell"/>
</dbReference>
<dbReference type="InterPro" id="IPR051833">
    <property type="entry name" value="TC-DDR_regulator"/>
</dbReference>
<feature type="compositionally biased region" description="Basic and acidic residues" evidence="16">
    <location>
        <begin position="22"/>
        <end position="33"/>
    </location>
</feature>
<name>A0A9P5Q4X1_9AGAR</name>
<keyword evidence="15" id="KW-0539">Nucleus</keyword>
<keyword evidence="14" id="KW-0234">DNA repair</keyword>
<evidence type="ECO:0000256" key="1">
    <source>
        <dbReference type="ARBA" id="ARBA00004123"/>
    </source>
</evidence>
<feature type="compositionally biased region" description="Low complexity" evidence="16">
    <location>
        <begin position="646"/>
        <end position="691"/>
    </location>
</feature>
<feature type="compositionally biased region" description="Low complexity" evidence="16">
    <location>
        <begin position="962"/>
        <end position="987"/>
    </location>
</feature>
<proteinExistence type="inferred from homology"/>
<evidence type="ECO:0000256" key="3">
    <source>
        <dbReference type="ARBA" id="ARBA00004574"/>
    </source>
</evidence>
<evidence type="ECO:0000313" key="18">
    <source>
        <dbReference type="EMBL" id="KAF9074662.1"/>
    </source>
</evidence>
<dbReference type="GO" id="GO:0043130">
    <property type="term" value="F:ubiquitin binding"/>
    <property type="evidence" value="ECO:0007669"/>
    <property type="project" value="InterPro"/>
</dbReference>
<evidence type="ECO:0000256" key="10">
    <source>
        <dbReference type="ARBA" id="ARBA00022786"/>
    </source>
</evidence>
<keyword evidence="8" id="KW-0597">Phosphoprotein</keyword>
<dbReference type="InterPro" id="IPR003892">
    <property type="entry name" value="CUE"/>
</dbReference>
<keyword evidence="11" id="KW-0832">Ubl conjugation</keyword>
<feature type="region of interest" description="Disordered" evidence="16">
    <location>
        <begin position="827"/>
        <end position="853"/>
    </location>
</feature>
<dbReference type="InterPro" id="IPR041803">
    <property type="entry name" value="DEF1_CUE"/>
</dbReference>
<protein>
    <recommendedName>
        <fullName evidence="5">RNA polymerase II degradation factor 1</fullName>
    </recommendedName>
</protein>
<comment type="subcellular location">
    <subcellularLocation>
        <location evidence="3">Chromosome</location>
        <location evidence="3">Telomere</location>
    </subcellularLocation>
    <subcellularLocation>
        <location evidence="2">Cytoplasm</location>
    </subcellularLocation>
    <subcellularLocation>
        <location evidence="1">Nucleus</location>
    </subcellularLocation>
</comment>
<feature type="compositionally biased region" description="Polar residues" evidence="16">
    <location>
        <begin position="9"/>
        <end position="18"/>
    </location>
</feature>
<feature type="region of interest" description="Disordered" evidence="16">
    <location>
        <begin position="1"/>
        <end position="33"/>
    </location>
</feature>